<dbReference type="PANTHER" id="PTHR43046:SF14">
    <property type="entry name" value="MUTT_NUDIX FAMILY PROTEIN"/>
    <property type="match status" value="1"/>
</dbReference>
<dbReference type="OrthoDB" id="9804442at2"/>
<comment type="cofactor">
    <cofactor evidence="1">
        <name>Mg(2+)</name>
        <dbReference type="ChEBI" id="CHEBI:18420"/>
    </cofactor>
</comment>
<dbReference type="Gene3D" id="3.90.79.10">
    <property type="entry name" value="Nucleoside Triphosphate Pyrophosphohydrolase"/>
    <property type="match status" value="1"/>
</dbReference>
<proteinExistence type="predicted"/>
<sequence length="172" mass="18693">MNLRRRLRGYGYQVLYRLPGRARRRLVRLVSPKYLVGAVTLLHDSEAPEPGRLLLLRQPPGQGWGLPAGLLKRHEPPPVGAARELFEESGVALDPTALTPAVPNAVVHVKGWVDTVFTAAVPASRTELVVDGGEVLEARWFPLDDLPRLTPNTEILLGLYGIGPAAEEDGAS</sequence>
<dbReference type="InterPro" id="IPR015797">
    <property type="entry name" value="NUDIX_hydrolase-like_dom_sf"/>
</dbReference>
<dbReference type="RefSeq" id="WP_130511439.1">
    <property type="nucleotide sequence ID" value="NZ_SHKY01000001.1"/>
</dbReference>
<name>A0A4V2G7K3_9ACTN</name>
<keyword evidence="5" id="KW-1185">Reference proteome</keyword>
<dbReference type="SUPFAM" id="SSF55811">
    <property type="entry name" value="Nudix"/>
    <property type="match status" value="1"/>
</dbReference>
<evidence type="ECO:0000256" key="2">
    <source>
        <dbReference type="ARBA" id="ARBA00022801"/>
    </source>
</evidence>
<gene>
    <name evidence="4" type="ORF">EV385_4760</name>
</gene>
<dbReference type="PROSITE" id="PS51462">
    <property type="entry name" value="NUDIX"/>
    <property type="match status" value="1"/>
</dbReference>
<dbReference type="EMBL" id="SHKY01000001">
    <property type="protein sequence ID" value="RZU52876.1"/>
    <property type="molecule type" value="Genomic_DNA"/>
</dbReference>
<accession>A0A4V2G7K3</accession>
<feature type="domain" description="Nudix hydrolase" evidence="3">
    <location>
        <begin position="32"/>
        <end position="163"/>
    </location>
</feature>
<comment type="caution">
    <text evidence="4">The sequence shown here is derived from an EMBL/GenBank/DDBJ whole genome shotgun (WGS) entry which is preliminary data.</text>
</comment>
<keyword evidence="2" id="KW-0378">Hydrolase</keyword>
<dbReference type="CDD" id="cd02883">
    <property type="entry name" value="NUDIX_Hydrolase"/>
    <property type="match status" value="1"/>
</dbReference>
<reference evidence="4 5" key="1">
    <citation type="submission" date="2019-02" db="EMBL/GenBank/DDBJ databases">
        <title>Sequencing the genomes of 1000 actinobacteria strains.</title>
        <authorList>
            <person name="Klenk H.-P."/>
        </authorList>
    </citation>
    <scope>NUCLEOTIDE SEQUENCE [LARGE SCALE GENOMIC DNA]</scope>
    <source>
        <strain evidence="4 5">DSM 45162</strain>
    </source>
</reference>
<dbReference type="InterPro" id="IPR000086">
    <property type="entry name" value="NUDIX_hydrolase_dom"/>
</dbReference>
<evidence type="ECO:0000259" key="3">
    <source>
        <dbReference type="PROSITE" id="PS51462"/>
    </source>
</evidence>
<evidence type="ECO:0000313" key="4">
    <source>
        <dbReference type="EMBL" id="RZU52876.1"/>
    </source>
</evidence>
<organism evidence="4 5">
    <name type="scientific">Krasilnikovia cinnamomea</name>
    <dbReference type="NCBI Taxonomy" id="349313"/>
    <lineage>
        <taxon>Bacteria</taxon>
        <taxon>Bacillati</taxon>
        <taxon>Actinomycetota</taxon>
        <taxon>Actinomycetes</taxon>
        <taxon>Micromonosporales</taxon>
        <taxon>Micromonosporaceae</taxon>
        <taxon>Krasilnikovia</taxon>
    </lineage>
</organism>
<dbReference type="GO" id="GO:0016787">
    <property type="term" value="F:hydrolase activity"/>
    <property type="evidence" value="ECO:0007669"/>
    <property type="project" value="UniProtKB-KW"/>
</dbReference>
<evidence type="ECO:0000313" key="5">
    <source>
        <dbReference type="Proteomes" id="UP000292564"/>
    </source>
</evidence>
<dbReference type="PANTHER" id="PTHR43046">
    <property type="entry name" value="GDP-MANNOSE MANNOSYL HYDROLASE"/>
    <property type="match status" value="1"/>
</dbReference>
<evidence type="ECO:0000256" key="1">
    <source>
        <dbReference type="ARBA" id="ARBA00001946"/>
    </source>
</evidence>
<dbReference type="AlphaFoldDB" id="A0A4V2G7K3"/>
<dbReference type="Proteomes" id="UP000292564">
    <property type="component" value="Unassembled WGS sequence"/>
</dbReference>
<dbReference type="InterPro" id="IPR020084">
    <property type="entry name" value="NUDIX_hydrolase_CS"/>
</dbReference>
<dbReference type="PROSITE" id="PS00893">
    <property type="entry name" value="NUDIX_BOX"/>
    <property type="match status" value="1"/>
</dbReference>
<protein>
    <submittedName>
        <fullName evidence="4">ADP-ribose pyrophosphatase YjhB (NUDIX family)</fullName>
    </submittedName>
</protein>
<dbReference type="Pfam" id="PF00293">
    <property type="entry name" value="NUDIX"/>
    <property type="match status" value="1"/>
</dbReference>